<feature type="modified residue" description="4-aspartylphosphate" evidence="5">
    <location>
        <position position="74"/>
    </location>
</feature>
<dbReference type="GO" id="GO:0006355">
    <property type="term" value="P:regulation of DNA-templated transcription"/>
    <property type="evidence" value="ECO:0007669"/>
    <property type="project" value="InterPro"/>
</dbReference>
<dbReference type="InterPro" id="IPR001789">
    <property type="entry name" value="Sig_transdc_resp-reg_receiver"/>
</dbReference>
<dbReference type="RefSeq" id="WP_133874966.1">
    <property type="nucleotide sequence ID" value="NZ_BOMD01000013.1"/>
</dbReference>
<dbReference type="Pfam" id="PF00196">
    <property type="entry name" value="GerE"/>
    <property type="match status" value="1"/>
</dbReference>
<evidence type="ECO:0000313" key="9">
    <source>
        <dbReference type="Proteomes" id="UP000294901"/>
    </source>
</evidence>
<keyword evidence="2" id="KW-0805">Transcription regulation</keyword>
<dbReference type="PROSITE" id="PS50043">
    <property type="entry name" value="HTH_LUXR_2"/>
    <property type="match status" value="1"/>
</dbReference>
<dbReference type="GO" id="GO:0000160">
    <property type="term" value="P:phosphorelay signal transduction system"/>
    <property type="evidence" value="ECO:0007669"/>
    <property type="project" value="InterPro"/>
</dbReference>
<dbReference type="CDD" id="cd17535">
    <property type="entry name" value="REC_NarL-like"/>
    <property type="match status" value="1"/>
</dbReference>
<evidence type="ECO:0000256" key="2">
    <source>
        <dbReference type="ARBA" id="ARBA00023015"/>
    </source>
</evidence>
<feature type="domain" description="HTH luxR-type" evidence="6">
    <location>
        <begin position="166"/>
        <end position="231"/>
    </location>
</feature>
<dbReference type="Gene3D" id="3.40.50.2300">
    <property type="match status" value="1"/>
</dbReference>
<dbReference type="PANTHER" id="PTHR43214:SF24">
    <property type="entry name" value="TRANSCRIPTIONAL REGULATORY PROTEIN NARL-RELATED"/>
    <property type="match status" value="1"/>
</dbReference>
<dbReference type="SUPFAM" id="SSF46894">
    <property type="entry name" value="C-terminal effector domain of the bipartite response regulators"/>
    <property type="match status" value="1"/>
</dbReference>
<dbReference type="AlphaFoldDB" id="A0A4R6JW15"/>
<evidence type="ECO:0000256" key="1">
    <source>
        <dbReference type="ARBA" id="ARBA00022553"/>
    </source>
</evidence>
<organism evidence="8 9">
    <name type="scientific">Paractinoplanes brasiliensis</name>
    <dbReference type="NCBI Taxonomy" id="52695"/>
    <lineage>
        <taxon>Bacteria</taxon>
        <taxon>Bacillati</taxon>
        <taxon>Actinomycetota</taxon>
        <taxon>Actinomycetes</taxon>
        <taxon>Micromonosporales</taxon>
        <taxon>Micromonosporaceae</taxon>
        <taxon>Paractinoplanes</taxon>
    </lineage>
</organism>
<dbReference type="SMART" id="SM00421">
    <property type="entry name" value="HTH_LUXR"/>
    <property type="match status" value="1"/>
</dbReference>
<keyword evidence="4" id="KW-0804">Transcription</keyword>
<keyword evidence="1 5" id="KW-0597">Phosphoprotein</keyword>
<keyword evidence="9" id="KW-1185">Reference proteome</keyword>
<dbReference type="InterPro" id="IPR058245">
    <property type="entry name" value="NreC/VraR/RcsB-like_REC"/>
</dbReference>
<protein>
    <submittedName>
        <fullName evidence="8">DNA-binding NarL/FixJ family response regulator</fullName>
    </submittedName>
</protein>
<evidence type="ECO:0000313" key="8">
    <source>
        <dbReference type="EMBL" id="TDO40849.1"/>
    </source>
</evidence>
<dbReference type="PROSITE" id="PS00622">
    <property type="entry name" value="HTH_LUXR_1"/>
    <property type="match status" value="1"/>
</dbReference>
<dbReference type="InterPro" id="IPR016032">
    <property type="entry name" value="Sig_transdc_resp-reg_C-effctor"/>
</dbReference>
<reference evidence="8 9" key="1">
    <citation type="submission" date="2019-03" db="EMBL/GenBank/DDBJ databases">
        <title>Sequencing the genomes of 1000 actinobacteria strains.</title>
        <authorList>
            <person name="Klenk H.-P."/>
        </authorList>
    </citation>
    <scope>NUCLEOTIDE SEQUENCE [LARGE SCALE GENOMIC DNA]</scope>
    <source>
        <strain evidence="8 9">DSM 43805</strain>
    </source>
</reference>
<accession>A0A4R6JW15</accession>
<comment type="caution">
    <text evidence="8">The sequence shown here is derived from an EMBL/GenBank/DDBJ whole genome shotgun (WGS) entry which is preliminary data.</text>
</comment>
<dbReference type="InterPro" id="IPR000792">
    <property type="entry name" value="Tscrpt_reg_LuxR_C"/>
</dbReference>
<sequence>MISERAGDRGDAQGIAPDGHEIRVVLADDQALVRGSFRLLIDHTPGFICVGEASTGRQAVEVARREEPDVLLMDVRMPDMDGVEATRAICQGPHAIETKVIMLTTFDLDEYVMGGFRAGASGFLLKDVMPRDLIEGIRSVVAGDRLIAPAPLARLIDAYVAAPERPVTPLPQITGREREVLVLVARGLSNDQIAVRLGVTMSTVKTHINRLLNKLGGRDRTHLVIAAYESGLR</sequence>
<keyword evidence="3 8" id="KW-0238">DNA-binding</keyword>
<evidence type="ECO:0000256" key="5">
    <source>
        <dbReference type="PROSITE-ProRule" id="PRU00169"/>
    </source>
</evidence>
<evidence type="ECO:0000256" key="3">
    <source>
        <dbReference type="ARBA" id="ARBA00023125"/>
    </source>
</evidence>
<dbReference type="InterPro" id="IPR039420">
    <property type="entry name" value="WalR-like"/>
</dbReference>
<dbReference type="SUPFAM" id="SSF52172">
    <property type="entry name" value="CheY-like"/>
    <property type="match status" value="1"/>
</dbReference>
<dbReference type="Pfam" id="PF00072">
    <property type="entry name" value="Response_reg"/>
    <property type="match status" value="1"/>
</dbReference>
<evidence type="ECO:0000256" key="4">
    <source>
        <dbReference type="ARBA" id="ARBA00023163"/>
    </source>
</evidence>
<proteinExistence type="predicted"/>
<dbReference type="InterPro" id="IPR011006">
    <property type="entry name" value="CheY-like_superfamily"/>
</dbReference>
<gene>
    <name evidence="8" type="ORF">C8E87_4568</name>
</gene>
<dbReference type="PROSITE" id="PS50110">
    <property type="entry name" value="RESPONSE_REGULATORY"/>
    <property type="match status" value="1"/>
</dbReference>
<dbReference type="Proteomes" id="UP000294901">
    <property type="component" value="Unassembled WGS sequence"/>
</dbReference>
<dbReference type="OrthoDB" id="9808843at2"/>
<dbReference type="GO" id="GO:0003677">
    <property type="term" value="F:DNA binding"/>
    <property type="evidence" value="ECO:0007669"/>
    <property type="project" value="UniProtKB-KW"/>
</dbReference>
<evidence type="ECO:0000259" key="6">
    <source>
        <dbReference type="PROSITE" id="PS50043"/>
    </source>
</evidence>
<dbReference type="PANTHER" id="PTHR43214">
    <property type="entry name" value="TWO-COMPONENT RESPONSE REGULATOR"/>
    <property type="match status" value="1"/>
</dbReference>
<dbReference type="CDD" id="cd06170">
    <property type="entry name" value="LuxR_C_like"/>
    <property type="match status" value="1"/>
</dbReference>
<name>A0A4R6JW15_9ACTN</name>
<dbReference type="EMBL" id="SNWR01000001">
    <property type="protein sequence ID" value="TDO40849.1"/>
    <property type="molecule type" value="Genomic_DNA"/>
</dbReference>
<evidence type="ECO:0000259" key="7">
    <source>
        <dbReference type="PROSITE" id="PS50110"/>
    </source>
</evidence>
<dbReference type="PRINTS" id="PR00038">
    <property type="entry name" value="HTHLUXR"/>
</dbReference>
<feature type="domain" description="Response regulatory" evidence="7">
    <location>
        <begin position="23"/>
        <end position="141"/>
    </location>
</feature>
<dbReference type="SMART" id="SM00448">
    <property type="entry name" value="REC"/>
    <property type="match status" value="1"/>
</dbReference>